<proteinExistence type="predicted"/>
<protein>
    <submittedName>
        <fullName evidence="1">Uncharacterized protein</fullName>
    </submittedName>
</protein>
<dbReference type="RefSeq" id="YP_010082849.1">
    <property type="nucleotide sequence ID" value="NC_055035.1"/>
</dbReference>
<dbReference type="Proteomes" id="UP000292160">
    <property type="component" value="Segment"/>
</dbReference>
<reference evidence="1 2" key="1">
    <citation type="submission" date="2019-02" db="EMBL/GenBank/DDBJ databases">
        <title>Genomic, morphological and functional characterisation of novel bacteriophage Fnu1 capable of disrupt Fusobacterium nucleatum biofilm.</title>
        <authorList>
            <person name="Kabwe M."/>
            <person name="Brown T.L."/>
            <person name="Dashper S."/>
            <person name="Speirs L."/>
            <person name="Ku H."/>
            <person name="Petrovski S."/>
            <person name="Chan H.T."/>
            <person name="Lock P."/>
            <person name="Tucci J."/>
        </authorList>
    </citation>
    <scope>NUCLEOTIDE SEQUENCE [LARGE SCALE GENOMIC DNA]</scope>
</reference>
<dbReference type="EMBL" id="MK554696">
    <property type="protein sequence ID" value="QBJ04156.1"/>
    <property type="molecule type" value="Genomic_DNA"/>
</dbReference>
<keyword evidence="2" id="KW-1185">Reference proteome</keyword>
<dbReference type="KEGG" id="vg:65071857"/>
<organism evidence="1 2">
    <name type="scientific">Fusobacterium phage Fnu1</name>
    <dbReference type="NCBI Taxonomy" id="2530024"/>
    <lineage>
        <taxon>Viruses</taxon>
        <taxon>Duplodnaviria</taxon>
        <taxon>Heunggongvirae</taxon>
        <taxon>Uroviricota</taxon>
        <taxon>Caudoviricetes</taxon>
        <taxon>Latrobevirus</taxon>
        <taxon>Latrobevirus FNU1</taxon>
    </lineage>
</organism>
<sequence>MTKREFYKKVEGKKVIIDNLKEIEKLRNNQIKEVLVWWYNQGFFKKNEIKKTKIYYTIENGYINLYSYLKTKNRSLNIANNMIYYDKMINIFKRNLATEVKSKDIIINNCYYAKKDIIVLNENTFKTINNEIIYKILE</sequence>
<accession>A0A481W618</accession>
<evidence type="ECO:0000313" key="2">
    <source>
        <dbReference type="Proteomes" id="UP000292160"/>
    </source>
</evidence>
<name>A0A481W618_9CAUD</name>
<dbReference type="GeneID" id="65071857"/>
<evidence type="ECO:0000313" key="1">
    <source>
        <dbReference type="EMBL" id="QBJ04156.1"/>
    </source>
</evidence>